<gene>
    <name evidence="8" type="ORF">SAMN02745207_03604</name>
</gene>
<keyword evidence="5 6" id="KW-0472">Membrane</keyword>
<reference evidence="8 9" key="1">
    <citation type="submission" date="2016-11" db="EMBL/GenBank/DDBJ databases">
        <authorList>
            <person name="Jaros S."/>
            <person name="Januszkiewicz K."/>
            <person name="Wedrychowicz H."/>
        </authorList>
    </citation>
    <scope>NUCLEOTIDE SEQUENCE [LARGE SCALE GENOMIC DNA]</scope>
    <source>
        <strain evidence="8 9">DSM 8605</strain>
    </source>
</reference>
<dbReference type="STRING" id="1121316.SAMN02745207_03604"/>
<keyword evidence="3 6" id="KW-0812">Transmembrane</keyword>
<dbReference type="RefSeq" id="WP_073340270.1">
    <property type="nucleotide sequence ID" value="NZ_FQXM01000028.1"/>
</dbReference>
<evidence type="ECO:0000313" key="8">
    <source>
        <dbReference type="EMBL" id="SHH98396.1"/>
    </source>
</evidence>
<dbReference type="PANTHER" id="PTHR12677">
    <property type="entry name" value="GOLGI APPARATUS MEMBRANE PROTEIN TVP38-RELATED"/>
    <property type="match status" value="1"/>
</dbReference>
<name>A0A1M5XF34_9CLOT</name>
<evidence type="ECO:0000256" key="3">
    <source>
        <dbReference type="ARBA" id="ARBA00022692"/>
    </source>
</evidence>
<sequence length="228" mass="26059">MKFMREYLLKYKAYIVILLIIILFLIAGYEYYEKYFYVLKDPERIKEYVMSFGKFGYLVFLMMQIIQVIAFFIPGEIIQIASGYIYGTFLGTITSVVGITIGSIIVYGIAYRFGRPFVEKIVSERDLKLFHRILEIGSMKYIIFLVYLIPGLPKDVLAYFCGISDLKFKDFAIYSTLGRIPGIAISSYFGANLISGNNVTLIIIAITMSIIFILGVIKGERIIKSIVH</sequence>
<evidence type="ECO:0000256" key="6">
    <source>
        <dbReference type="RuleBase" id="RU366058"/>
    </source>
</evidence>
<keyword evidence="4 6" id="KW-1133">Transmembrane helix</keyword>
<evidence type="ECO:0000259" key="7">
    <source>
        <dbReference type="Pfam" id="PF09335"/>
    </source>
</evidence>
<proteinExistence type="inferred from homology"/>
<evidence type="ECO:0000256" key="5">
    <source>
        <dbReference type="ARBA" id="ARBA00023136"/>
    </source>
</evidence>
<evidence type="ECO:0000256" key="4">
    <source>
        <dbReference type="ARBA" id="ARBA00022989"/>
    </source>
</evidence>
<comment type="similarity">
    <text evidence="6">Belongs to the TVP38/TMEM64 family.</text>
</comment>
<accession>A0A1M5XF34</accession>
<dbReference type="InterPro" id="IPR015414">
    <property type="entry name" value="TMEM64"/>
</dbReference>
<evidence type="ECO:0000256" key="1">
    <source>
        <dbReference type="ARBA" id="ARBA00004651"/>
    </source>
</evidence>
<dbReference type="Pfam" id="PF09335">
    <property type="entry name" value="VTT_dom"/>
    <property type="match status" value="1"/>
</dbReference>
<feature type="transmembrane region" description="Helical" evidence="6">
    <location>
        <begin position="52"/>
        <end position="73"/>
    </location>
</feature>
<organism evidence="8 9">
    <name type="scientific">Clostridium grantii DSM 8605</name>
    <dbReference type="NCBI Taxonomy" id="1121316"/>
    <lineage>
        <taxon>Bacteria</taxon>
        <taxon>Bacillati</taxon>
        <taxon>Bacillota</taxon>
        <taxon>Clostridia</taxon>
        <taxon>Eubacteriales</taxon>
        <taxon>Clostridiaceae</taxon>
        <taxon>Clostridium</taxon>
    </lineage>
</organism>
<dbReference type="AlphaFoldDB" id="A0A1M5XF34"/>
<dbReference type="InterPro" id="IPR032816">
    <property type="entry name" value="VTT_dom"/>
</dbReference>
<comment type="subcellular location">
    <subcellularLocation>
        <location evidence="1 6">Cell membrane</location>
        <topology evidence="1 6">Multi-pass membrane protein</topology>
    </subcellularLocation>
</comment>
<feature type="domain" description="VTT" evidence="7">
    <location>
        <begin position="73"/>
        <end position="191"/>
    </location>
</feature>
<keyword evidence="9" id="KW-1185">Reference proteome</keyword>
<dbReference type="EMBL" id="FQXM01000028">
    <property type="protein sequence ID" value="SHH98396.1"/>
    <property type="molecule type" value="Genomic_DNA"/>
</dbReference>
<feature type="transmembrane region" description="Helical" evidence="6">
    <location>
        <begin position="197"/>
        <end position="217"/>
    </location>
</feature>
<protein>
    <recommendedName>
        <fullName evidence="6">TVP38/TMEM64 family membrane protein</fullName>
    </recommendedName>
</protein>
<comment type="caution">
    <text evidence="6">Lacks conserved residue(s) required for the propagation of feature annotation.</text>
</comment>
<dbReference type="OrthoDB" id="3173541at2"/>
<dbReference type="GO" id="GO:0005886">
    <property type="term" value="C:plasma membrane"/>
    <property type="evidence" value="ECO:0007669"/>
    <property type="project" value="UniProtKB-SubCell"/>
</dbReference>
<dbReference type="PANTHER" id="PTHR12677:SF59">
    <property type="entry name" value="GOLGI APPARATUS MEMBRANE PROTEIN TVP38-RELATED"/>
    <property type="match status" value="1"/>
</dbReference>
<keyword evidence="2 6" id="KW-1003">Cell membrane</keyword>
<feature type="transmembrane region" description="Helical" evidence="6">
    <location>
        <begin position="12"/>
        <end position="32"/>
    </location>
</feature>
<feature type="transmembrane region" description="Helical" evidence="6">
    <location>
        <begin position="85"/>
        <end position="109"/>
    </location>
</feature>
<evidence type="ECO:0000256" key="2">
    <source>
        <dbReference type="ARBA" id="ARBA00022475"/>
    </source>
</evidence>
<evidence type="ECO:0000313" key="9">
    <source>
        <dbReference type="Proteomes" id="UP000184447"/>
    </source>
</evidence>
<dbReference type="Proteomes" id="UP000184447">
    <property type="component" value="Unassembled WGS sequence"/>
</dbReference>